<reference evidence="3" key="1">
    <citation type="submission" date="2023-05" db="EMBL/GenBank/DDBJ databases">
        <title>Whole genome sequence of Commensalibacter sp.</title>
        <authorList>
            <person name="Charoenyingcharoen P."/>
            <person name="Yukphan P."/>
        </authorList>
    </citation>
    <scope>NUCLEOTIDE SEQUENCE</scope>
    <source>
        <strain evidence="3">TBRC 16381</strain>
    </source>
</reference>
<sequence>MHEISHLSYRNKAMNSKVILYFFLILLTTFSSIFVLAHASPPMDTTKQAEKIKQLFDASHVQGVIVINDQGNISIYGNAVQRASTQYVPASTFKMLNALIGLENNKVTPDEIFLWDGKKRALPAWEKNMTIGEAMRLSAVPVYQELARRIGLTLMQKEVKHAHFGNEKIGTKVDRFWLDGPLKITPIQESKFAYQLAYKQLPFKKTTQEKVQRMLLILKKDSYKIYAKSGLGTDLKQKVGWLTGWIEQPNGKKIAFSLNINVPSSIDLSLRERLVYRSLTILNII</sequence>
<comment type="caution">
    <text evidence="3">The sequence shown here is derived from an EMBL/GenBank/DDBJ whole genome shotgun (WGS) entry which is preliminary data.</text>
</comment>
<evidence type="ECO:0000313" key="3">
    <source>
        <dbReference type="EMBL" id="MDI2090110.1"/>
    </source>
</evidence>
<feature type="transmembrane region" description="Helical" evidence="1">
    <location>
        <begin position="18"/>
        <end position="39"/>
    </location>
</feature>
<dbReference type="Pfam" id="PF00905">
    <property type="entry name" value="Transpeptidase"/>
    <property type="match status" value="1"/>
</dbReference>
<dbReference type="GO" id="GO:0008800">
    <property type="term" value="F:beta-lactamase activity"/>
    <property type="evidence" value="ECO:0007669"/>
    <property type="project" value="UniProtKB-EC"/>
</dbReference>
<dbReference type="InterPro" id="IPR001460">
    <property type="entry name" value="PCN-bd_Tpept"/>
</dbReference>
<evidence type="ECO:0000256" key="1">
    <source>
        <dbReference type="SAM" id="Phobius"/>
    </source>
</evidence>
<dbReference type="InterPro" id="IPR012338">
    <property type="entry name" value="Beta-lactam/transpept-like"/>
</dbReference>
<keyword evidence="1" id="KW-0812">Transmembrane</keyword>
<keyword evidence="1" id="KW-1133">Transmembrane helix</keyword>
<dbReference type="EMBL" id="JASBAO010000001">
    <property type="protein sequence ID" value="MDI2090110.1"/>
    <property type="molecule type" value="Genomic_DNA"/>
</dbReference>
<keyword evidence="1" id="KW-0472">Membrane</keyword>
<dbReference type="SUPFAM" id="SSF56601">
    <property type="entry name" value="beta-lactamase/transpeptidase-like"/>
    <property type="match status" value="1"/>
</dbReference>
<dbReference type="Proteomes" id="UP001431634">
    <property type="component" value="Unassembled WGS sequence"/>
</dbReference>
<dbReference type="Gene3D" id="3.40.710.10">
    <property type="entry name" value="DD-peptidase/beta-lactamase superfamily"/>
    <property type="match status" value="1"/>
</dbReference>
<evidence type="ECO:0000313" key="4">
    <source>
        <dbReference type="Proteomes" id="UP001431634"/>
    </source>
</evidence>
<proteinExistence type="predicted"/>
<accession>A0ABT6PZ27</accession>
<keyword evidence="3" id="KW-0378">Hydrolase</keyword>
<dbReference type="NCBIfam" id="NF012161">
    <property type="entry name" value="bla_class_D_main"/>
    <property type="match status" value="1"/>
</dbReference>
<feature type="domain" description="Penicillin-binding protein transpeptidase" evidence="2">
    <location>
        <begin position="51"/>
        <end position="276"/>
    </location>
</feature>
<protein>
    <submittedName>
        <fullName evidence="3">Class D beta-lactamase</fullName>
        <ecNumber evidence="3">3.5.2.6</ecNumber>
    </submittedName>
</protein>
<evidence type="ECO:0000259" key="2">
    <source>
        <dbReference type="Pfam" id="PF00905"/>
    </source>
</evidence>
<name>A0ABT6PZ27_9PROT</name>
<gene>
    <name evidence="3" type="primary">blaOXA</name>
    <name evidence="3" type="ORF">QJV27_01725</name>
</gene>
<dbReference type="EC" id="3.5.2.6" evidence="3"/>
<organism evidence="3 4">
    <name type="scientific">Commensalibacter oyaizuii</name>
    <dbReference type="NCBI Taxonomy" id="3043873"/>
    <lineage>
        <taxon>Bacteria</taxon>
        <taxon>Pseudomonadati</taxon>
        <taxon>Pseudomonadota</taxon>
        <taxon>Alphaproteobacteria</taxon>
        <taxon>Acetobacterales</taxon>
        <taxon>Acetobacteraceae</taxon>
    </lineage>
</organism>
<keyword evidence="4" id="KW-1185">Reference proteome</keyword>